<dbReference type="AlphaFoldDB" id="A0A3B0ZNE0"/>
<evidence type="ECO:0000256" key="3">
    <source>
        <dbReference type="ARBA" id="ARBA00012154"/>
    </source>
</evidence>
<dbReference type="PROSITE" id="PS01128">
    <property type="entry name" value="SHIKIMATE_KINASE"/>
    <property type="match status" value="1"/>
</dbReference>
<evidence type="ECO:0000256" key="2">
    <source>
        <dbReference type="ARBA" id="ARBA00006997"/>
    </source>
</evidence>
<dbReference type="InterPro" id="IPR031322">
    <property type="entry name" value="Shikimate/glucono_kinase"/>
</dbReference>
<evidence type="ECO:0000256" key="7">
    <source>
        <dbReference type="ARBA" id="ARBA00022777"/>
    </source>
</evidence>
<dbReference type="GO" id="GO:0005524">
    <property type="term" value="F:ATP binding"/>
    <property type="evidence" value="ECO:0007669"/>
    <property type="project" value="UniProtKB-KW"/>
</dbReference>
<dbReference type="PANTHER" id="PTHR21087">
    <property type="entry name" value="SHIKIMATE KINASE"/>
    <property type="match status" value="1"/>
</dbReference>
<dbReference type="CDD" id="cd00464">
    <property type="entry name" value="SK"/>
    <property type="match status" value="1"/>
</dbReference>
<evidence type="ECO:0000256" key="6">
    <source>
        <dbReference type="ARBA" id="ARBA00022741"/>
    </source>
</evidence>
<keyword evidence="6" id="KW-0547">Nucleotide-binding</keyword>
<dbReference type="Pfam" id="PF01202">
    <property type="entry name" value="SKI"/>
    <property type="match status" value="1"/>
</dbReference>
<dbReference type="InterPro" id="IPR023000">
    <property type="entry name" value="Shikimate_kinase_CS"/>
</dbReference>
<keyword evidence="7 11" id="KW-0418">Kinase</keyword>
<dbReference type="GO" id="GO:0008652">
    <property type="term" value="P:amino acid biosynthetic process"/>
    <property type="evidence" value="ECO:0007669"/>
    <property type="project" value="UniProtKB-KW"/>
</dbReference>
<evidence type="ECO:0000256" key="9">
    <source>
        <dbReference type="ARBA" id="ARBA00023141"/>
    </source>
</evidence>
<evidence type="ECO:0000313" key="11">
    <source>
        <dbReference type="EMBL" id="VAW88847.1"/>
    </source>
</evidence>
<dbReference type="UniPathway" id="UPA00053">
    <property type="reaction ID" value="UER00088"/>
</dbReference>
<reference evidence="11" key="1">
    <citation type="submission" date="2018-06" db="EMBL/GenBank/DDBJ databases">
        <authorList>
            <person name="Zhirakovskaya E."/>
        </authorList>
    </citation>
    <scope>NUCLEOTIDE SEQUENCE</scope>
</reference>
<accession>A0A3B0ZNE0</accession>
<dbReference type="GO" id="GO:0005829">
    <property type="term" value="C:cytosol"/>
    <property type="evidence" value="ECO:0007669"/>
    <property type="project" value="TreeGrafter"/>
</dbReference>
<keyword evidence="8" id="KW-0067">ATP-binding</keyword>
<dbReference type="InterPro" id="IPR027417">
    <property type="entry name" value="P-loop_NTPase"/>
</dbReference>
<keyword evidence="9" id="KW-0057">Aromatic amino acid biosynthesis</keyword>
<dbReference type="InterPro" id="IPR000623">
    <property type="entry name" value="Shikimate_kinase/TSH1"/>
</dbReference>
<comment type="catalytic activity">
    <reaction evidence="10">
        <text>shikimate + ATP = 3-phosphoshikimate + ADP + H(+)</text>
        <dbReference type="Rhea" id="RHEA:13121"/>
        <dbReference type="ChEBI" id="CHEBI:15378"/>
        <dbReference type="ChEBI" id="CHEBI:30616"/>
        <dbReference type="ChEBI" id="CHEBI:36208"/>
        <dbReference type="ChEBI" id="CHEBI:145989"/>
        <dbReference type="ChEBI" id="CHEBI:456216"/>
        <dbReference type="EC" id="2.7.1.71"/>
    </reaction>
</comment>
<dbReference type="PANTHER" id="PTHR21087:SF16">
    <property type="entry name" value="SHIKIMATE KINASE 1, CHLOROPLASTIC"/>
    <property type="match status" value="1"/>
</dbReference>
<evidence type="ECO:0000256" key="10">
    <source>
        <dbReference type="ARBA" id="ARBA00048567"/>
    </source>
</evidence>
<comment type="pathway">
    <text evidence="1">Metabolic intermediate biosynthesis; chorismate biosynthesis; chorismate from D-erythrose 4-phosphate and phosphoenolpyruvate: step 5/7.</text>
</comment>
<evidence type="ECO:0000256" key="4">
    <source>
        <dbReference type="ARBA" id="ARBA00022605"/>
    </source>
</evidence>
<protein>
    <recommendedName>
        <fullName evidence="3">shikimate kinase</fullName>
        <ecNumber evidence="3">2.7.1.71</ecNumber>
    </recommendedName>
</protein>
<dbReference type="Gene3D" id="3.40.50.300">
    <property type="entry name" value="P-loop containing nucleotide triphosphate hydrolases"/>
    <property type="match status" value="1"/>
</dbReference>
<keyword evidence="4" id="KW-0028">Amino-acid biosynthesis</keyword>
<dbReference type="EC" id="2.7.1.71" evidence="3"/>
<proteinExistence type="inferred from homology"/>
<sequence>MDELNNIFLVGPMGSGKTTIGRQLAKVLEREFVDSDHEISRRTGADIPWIFDIEGEAGFRERECSVIDDLTQRQGIVLATGGGAVLDAGNRQCLAARGTTVYLSASIDQLHMRTAKDRNRPLLQTDDPRAKLEALMLIRDPLYREVADIVVDTDERSVRATVQYVMDEISLQASR</sequence>
<name>A0A3B0ZNE0_9ZZZZ</name>
<dbReference type="GO" id="GO:0009423">
    <property type="term" value="P:chorismate biosynthetic process"/>
    <property type="evidence" value="ECO:0007669"/>
    <property type="project" value="UniProtKB-UniPathway"/>
</dbReference>
<dbReference type="EMBL" id="UOFQ01000110">
    <property type="protein sequence ID" value="VAW88847.1"/>
    <property type="molecule type" value="Genomic_DNA"/>
</dbReference>
<dbReference type="HAMAP" id="MF_00109">
    <property type="entry name" value="Shikimate_kinase"/>
    <property type="match status" value="1"/>
</dbReference>
<dbReference type="PRINTS" id="PR01100">
    <property type="entry name" value="SHIKIMTKNASE"/>
</dbReference>
<dbReference type="NCBIfam" id="NF003456">
    <property type="entry name" value="PRK05057.1"/>
    <property type="match status" value="1"/>
</dbReference>
<evidence type="ECO:0000256" key="8">
    <source>
        <dbReference type="ARBA" id="ARBA00022840"/>
    </source>
</evidence>
<dbReference type="GO" id="GO:0004765">
    <property type="term" value="F:shikimate kinase activity"/>
    <property type="evidence" value="ECO:0007669"/>
    <property type="project" value="UniProtKB-EC"/>
</dbReference>
<gene>
    <name evidence="11" type="ORF">MNBD_GAMMA17-466</name>
</gene>
<dbReference type="GO" id="GO:0009073">
    <property type="term" value="P:aromatic amino acid family biosynthetic process"/>
    <property type="evidence" value="ECO:0007669"/>
    <property type="project" value="UniProtKB-KW"/>
</dbReference>
<comment type="similarity">
    <text evidence="2">Belongs to the shikimate kinase family.</text>
</comment>
<evidence type="ECO:0000256" key="5">
    <source>
        <dbReference type="ARBA" id="ARBA00022679"/>
    </source>
</evidence>
<keyword evidence="5 11" id="KW-0808">Transferase</keyword>
<evidence type="ECO:0000256" key="1">
    <source>
        <dbReference type="ARBA" id="ARBA00004842"/>
    </source>
</evidence>
<organism evidence="11">
    <name type="scientific">hydrothermal vent metagenome</name>
    <dbReference type="NCBI Taxonomy" id="652676"/>
    <lineage>
        <taxon>unclassified sequences</taxon>
        <taxon>metagenomes</taxon>
        <taxon>ecological metagenomes</taxon>
    </lineage>
</organism>
<dbReference type="SUPFAM" id="SSF52540">
    <property type="entry name" value="P-loop containing nucleoside triphosphate hydrolases"/>
    <property type="match status" value="1"/>
</dbReference>